<evidence type="ECO:0000313" key="1">
    <source>
        <dbReference type="EMBL" id="EDP50330.1"/>
    </source>
</evidence>
<dbReference type="EMBL" id="DS499598">
    <property type="protein sequence ID" value="EDP50330.1"/>
    <property type="molecule type" value="Genomic_DNA"/>
</dbReference>
<evidence type="ECO:0000313" key="2">
    <source>
        <dbReference type="Proteomes" id="UP000001699"/>
    </source>
</evidence>
<organism evidence="1 2">
    <name type="scientific">Aspergillus fumigatus (strain CBS 144.89 / FGSC A1163 / CEA10)</name>
    <name type="common">Neosartorya fumigata</name>
    <dbReference type="NCBI Taxonomy" id="451804"/>
    <lineage>
        <taxon>Eukaryota</taxon>
        <taxon>Fungi</taxon>
        <taxon>Dikarya</taxon>
        <taxon>Ascomycota</taxon>
        <taxon>Pezizomycotina</taxon>
        <taxon>Eurotiomycetes</taxon>
        <taxon>Eurotiomycetidae</taxon>
        <taxon>Eurotiales</taxon>
        <taxon>Aspergillaceae</taxon>
        <taxon>Aspergillus</taxon>
        <taxon>Aspergillus subgen. Fumigati</taxon>
    </lineage>
</organism>
<reference evidence="1 2" key="1">
    <citation type="journal article" date="2008" name="PLoS Genet.">
        <title>Genomic islands in the pathogenic filamentous fungus Aspergillus fumigatus.</title>
        <authorList>
            <person name="Fedorova N.D."/>
            <person name="Khaldi N."/>
            <person name="Joardar V.S."/>
            <person name="Maiti R."/>
            <person name="Amedeo P."/>
            <person name="Anderson M.J."/>
            <person name="Crabtree J."/>
            <person name="Silva J.C."/>
            <person name="Badger J.H."/>
            <person name="Albarraq A."/>
            <person name="Angiuoli S."/>
            <person name="Bussey H."/>
            <person name="Bowyer P."/>
            <person name="Cotty P.J."/>
            <person name="Dyer P.S."/>
            <person name="Egan A."/>
            <person name="Galens K."/>
            <person name="Fraser-Liggett C.M."/>
            <person name="Haas B.J."/>
            <person name="Inman J.M."/>
            <person name="Kent R."/>
            <person name="Lemieux S."/>
            <person name="Malavazi I."/>
            <person name="Orvis J."/>
            <person name="Roemer T."/>
            <person name="Ronning C.M."/>
            <person name="Sundaram J.P."/>
            <person name="Sutton G."/>
            <person name="Turner G."/>
            <person name="Venter J.C."/>
            <person name="White O.R."/>
            <person name="Whitty B.R."/>
            <person name="Youngman P."/>
            <person name="Wolfe K.H."/>
            <person name="Goldman G.H."/>
            <person name="Wortman J.R."/>
            <person name="Jiang B."/>
            <person name="Denning D.W."/>
            <person name="Nierman W.C."/>
        </authorList>
    </citation>
    <scope>NUCLEOTIDE SEQUENCE [LARGE SCALE GENOMIC DNA]</scope>
    <source>
        <strain evidence="2">CBS 144.89 / FGSC A1163 / CEA10</strain>
    </source>
</reference>
<protein>
    <submittedName>
        <fullName evidence="1">Uncharacterized protein</fullName>
    </submittedName>
</protein>
<sequence>MAHKPVSKEWIAFSRLRGSLENYKSMSLIPPSQSGWRCVFAGKNKHNKLAEEHRLTVTYLDKLSK</sequence>
<name>B0Y6E5_ASPFC</name>
<dbReference type="AlphaFoldDB" id="B0Y6E5"/>
<proteinExistence type="predicted"/>
<accession>B0Y6E5</accession>
<dbReference type="VEuPathDB" id="FungiDB:AFUB_066650"/>
<dbReference type="Proteomes" id="UP000001699">
    <property type="component" value="Unassembled WGS sequence"/>
</dbReference>
<keyword evidence="2" id="KW-1185">Reference proteome</keyword>
<dbReference type="HOGENOM" id="CLU_2849265_0_0_1"/>
<gene>
    <name evidence="1" type="ORF">AFUB_066650</name>
</gene>